<name>A0A941E0X7_9BACI</name>
<comment type="similarity">
    <text evidence="3 9">Belongs to the TrpC family.</text>
</comment>
<evidence type="ECO:0000256" key="4">
    <source>
        <dbReference type="ARBA" id="ARBA00022605"/>
    </source>
</evidence>
<proteinExistence type="inferred from homology"/>
<evidence type="ECO:0000313" key="11">
    <source>
        <dbReference type="EMBL" id="MBR7796913.1"/>
    </source>
</evidence>
<evidence type="ECO:0000256" key="8">
    <source>
        <dbReference type="ARBA" id="ARBA00023239"/>
    </source>
</evidence>
<dbReference type="SUPFAM" id="SSF51366">
    <property type="entry name" value="Ribulose-phoshate binding barrel"/>
    <property type="match status" value="1"/>
</dbReference>
<keyword evidence="6 9" id="KW-0822">Tryptophan biosynthesis</keyword>
<dbReference type="RefSeq" id="WP_166530541.1">
    <property type="nucleotide sequence ID" value="NZ_BAAACY010000022.1"/>
</dbReference>
<dbReference type="InterPro" id="IPR013785">
    <property type="entry name" value="Aldolase_TIM"/>
</dbReference>
<evidence type="ECO:0000256" key="1">
    <source>
        <dbReference type="ARBA" id="ARBA00001633"/>
    </source>
</evidence>
<evidence type="ECO:0000256" key="7">
    <source>
        <dbReference type="ARBA" id="ARBA00023141"/>
    </source>
</evidence>
<comment type="pathway">
    <text evidence="2 9">Amino-acid biosynthesis; L-tryptophan biosynthesis; L-tryptophan from chorismate: step 4/5.</text>
</comment>
<dbReference type="InterPro" id="IPR001468">
    <property type="entry name" value="Indole-3-GlycerolPSynthase_CS"/>
</dbReference>
<dbReference type="NCBIfam" id="NF001377">
    <property type="entry name" value="PRK00278.2-4"/>
    <property type="match status" value="1"/>
</dbReference>
<accession>A0A941E0X7</accession>
<dbReference type="GO" id="GO:0000162">
    <property type="term" value="P:L-tryptophan biosynthetic process"/>
    <property type="evidence" value="ECO:0007669"/>
    <property type="project" value="UniProtKB-UniRule"/>
</dbReference>
<dbReference type="EC" id="4.1.1.48" evidence="9"/>
<reference evidence="11" key="1">
    <citation type="submission" date="2021-04" db="EMBL/GenBank/DDBJ databases">
        <title>Isolation and polyphasic classification of algal microorganism.</title>
        <authorList>
            <person name="Wang S."/>
        </authorList>
    </citation>
    <scope>NUCLEOTIDE SEQUENCE</scope>
    <source>
        <strain evidence="11">720a</strain>
    </source>
</reference>
<gene>
    <name evidence="9 11" type="primary">trpC</name>
    <name evidence="11" type="ORF">KCX74_12765</name>
</gene>
<keyword evidence="5 9" id="KW-0210">Decarboxylase</keyword>
<keyword evidence="8 9" id="KW-0456">Lyase</keyword>
<dbReference type="PANTHER" id="PTHR22854">
    <property type="entry name" value="TRYPTOPHAN BIOSYNTHESIS PROTEIN"/>
    <property type="match status" value="1"/>
</dbReference>
<comment type="catalytic activity">
    <reaction evidence="1 9">
        <text>1-(2-carboxyphenylamino)-1-deoxy-D-ribulose 5-phosphate + H(+) = (1S,2R)-1-C-(indol-3-yl)glycerol 3-phosphate + CO2 + H2O</text>
        <dbReference type="Rhea" id="RHEA:23476"/>
        <dbReference type="ChEBI" id="CHEBI:15377"/>
        <dbReference type="ChEBI" id="CHEBI:15378"/>
        <dbReference type="ChEBI" id="CHEBI:16526"/>
        <dbReference type="ChEBI" id="CHEBI:58613"/>
        <dbReference type="ChEBI" id="CHEBI:58866"/>
        <dbReference type="EC" id="4.1.1.48"/>
    </reaction>
</comment>
<dbReference type="EMBL" id="JAGSOT010000037">
    <property type="protein sequence ID" value="MBR7796913.1"/>
    <property type="molecule type" value="Genomic_DNA"/>
</dbReference>
<evidence type="ECO:0000256" key="2">
    <source>
        <dbReference type="ARBA" id="ARBA00004696"/>
    </source>
</evidence>
<evidence type="ECO:0000256" key="3">
    <source>
        <dbReference type="ARBA" id="ARBA00008737"/>
    </source>
</evidence>
<dbReference type="PROSITE" id="PS00614">
    <property type="entry name" value="IGPS"/>
    <property type="match status" value="1"/>
</dbReference>
<dbReference type="GO" id="GO:0004425">
    <property type="term" value="F:indole-3-glycerol-phosphate synthase activity"/>
    <property type="evidence" value="ECO:0007669"/>
    <property type="project" value="UniProtKB-UniRule"/>
</dbReference>
<protein>
    <recommendedName>
        <fullName evidence="9">Indole-3-glycerol phosphate synthase</fullName>
        <shortName evidence="9">IGPS</shortName>
        <ecNumber evidence="9">4.1.1.48</ecNumber>
    </recommendedName>
</protein>
<dbReference type="InterPro" id="IPR045186">
    <property type="entry name" value="Indole-3-glycerol_P_synth"/>
</dbReference>
<dbReference type="CDD" id="cd00331">
    <property type="entry name" value="IGPS"/>
    <property type="match status" value="1"/>
</dbReference>
<dbReference type="AlphaFoldDB" id="A0A941E0X7"/>
<dbReference type="Pfam" id="PF00218">
    <property type="entry name" value="IGPS"/>
    <property type="match status" value="1"/>
</dbReference>
<dbReference type="Proteomes" id="UP000675284">
    <property type="component" value="Unassembled WGS sequence"/>
</dbReference>
<feature type="domain" description="Indole-3-glycerol phosphate synthase" evidence="10">
    <location>
        <begin position="5"/>
        <end position="251"/>
    </location>
</feature>
<dbReference type="Gene3D" id="3.20.20.70">
    <property type="entry name" value="Aldolase class I"/>
    <property type="match status" value="1"/>
</dbReference>
<comment type="caution">
    <text evidence="11">The sequence shown here is derived from an EMBL/GenBank/DDBJ whole genome shotgun (WGS) entry which is preliminary data.</text>
</comment>
<dbReference type="FunFam" id="3.20.20.70:FF:000024">
    <property type="entry name" value="Indole-3-glycerol phosphate synthase"/>
    <property type="match status" value="1"/>
</dbReference>
<dbReference type="GO" id="GO:0004640">
    <property type="term" value="F:phosphoribosylanthranilate isomerase activity"/>
    <property type="evidence" value="ECO:0007669"/>
    <property type="project" value="TreeGrafter"/>
</dbReference>
<dbReference type="InterPro" id="IPR011060">
    <property type="entry name" value="RibuloseP-bd_barrel"/>
</dbReference>
<organism evidence="11 12">
    <name type="scientific">Virgibacillus salarius</name>
    <dbReference type="NCBI Taxonomy" id="447199"/>
    <lineage>
        <taxon>Bacteria</taxon>
        <taxon>Bacillati</taxon>
        <taxon>Bacillota</taxon>
        <taxon>Bacilli</taxon>
        <taxon>Bacillales</taxon>
        <taxon>Bacillaceae</taxon>
        <taxon>Virgibacillus</taxon>
    </lineage>
</organism>
<sequence length="263" mass="28873">MTVLENIIASKQIEVERLLQVSIPFHAAKQPIPFKDTIANSSEVQIISEIKRASPSKGDIRTEINPVAQAKQYEACGAAAISVLTDTTFFKGSMEDLQAVAEAVRIPVLCKDFIIHPIQIDHAKAAGASIVLLIVAALSKQQLHDLYHYAINKGLEVICEVHQVTELEVLLELNPEIIGINNRNLKTFEVDLQTTAKLAALIPHRDTLIISESGFRTRSDAILARDAGAEVLLIGETLMRATNVSKAFNELKVAKERSTKHAR</sequence>
<keyword evidence="12" id="KW-1185">Reference proteome</keyword>
<keyword evidence="7 9" id="KW-0057">Aromatic amino acid biosynthesis</keyword>
<evidence type="ECO:0000256" key="5">
    <source>
        <dbReference type="ARBA" id="ARBA00022793"/>
    </source>
</evidence>
<evidence type="ECO:0000313" key="12">
    <source>
        <dbReference type="Proteomes" id="UP000675284"/>
    </source>
</evidence>
<dbReference type="InterPro" id="IPR013798">
    <property type="entry name" value="Indole-3-glycerol_P_synth_dom"/>
</dbReference>
<dbReference type="PANTHER" id="PTHR22854:SF2">
    <property type="entry name" value="INDOLE-3-GLYCEROL-PHOSPHATE SYNTHASE"/>
    <property type="match status" value="1"/>
</dbReference>
<evidence type="ECO:0000256" key="9">
    <source>
        <dbReference type="HAMAP-Rule" id="MF_00134"/>
    </source>
</evidence>
<dbReference type="HAMAP" id="MF_00134_B">
    <property type="entry name" value="IGPS_B"/>
    <property type="match status" value="1"/>
</dbReference>
<dbReference type="NCBIfam" id="NF001371">
    <property type="entry name" value="PRK00278.1-3"/>
    <property type="match status" value="1"/>
</dbReference>
<evidence type="ECO:0000259" key="10">
    <source>
        <dbReference type="Pfam" id="PF00218"/>
    </source>
</evidence>
<evidence type="ECO:0000256" key="6">
    <source>
        <dbReference type="ARBA" id="ARBA00022822"/>
    </source>
</evidence>
<keyword evidence="4 9" id="KW-0028">Amino-acid biosynthesis</keyword>